<evidence type="ECO:0000313" key="1">
    <source>
        <dbReference type="EMBL" id="CAI5442542.1"/>
    </source>
</evidence>
<dbReference type="EMBL" id="CANHGI010000002">
    <property type="protein sequence ID" value="CAI5442542.1"/>
    <property type="molecule type" value="Genomic_DNA"/>
</dbReference>
<dbReference type="Proteomes" id="UP001152747">
    <property type="component" value="Unassembled WGS sequence"/>
</dbReference>
<protein>
    <submittedName>
        <fullName evidence="1">Uncharacterized protein</fullName>
    </submittedName>
</protein>
<dbReference type="OrthoDB" id="5836131at2759"/>
<dbReference type="AlphaFoldDB" id="A0A9P1IG02"/>
<keyword evidence="2" id="KW-1185">Reference proteome</keyword>
<name>A0A9P1IG02_9PELO</name>
<comment type="caution">
    <text evidence="1">The sequence shown here is derived from an EMBL/GenBank/DDBJ whole genome shotgun (WGS) entry which is preliminary data.</text>
</comment>
<reference evidence="1" key="1">
    <citation type="submission" date="2022-11" db="EMBL/GenBank/DDBJ databases">
        <authorList>
            <person name="Kikuchi T."/>
        </authorList>
    </citation>
    <scope>NUCLEOTIDE SEQUENCE</scope>
    <source>
        <strain evidence="1">PS1010</strain>
    </source>
</reference>
<evidence type="ECO:0000313" key="2">
    <source>
        <dbReference type="Proteomes" id="UP001152747"/>
    </source>
</evidence>
<proteinExistence type="predicted"/>
<gene>
    <name evidence="1" type="ORF">CAMP_LOCUS5179</name>
</gene>
<sequence>MATRISGATSLTRLGYLTYNLSQGASTAIILVNDLLHEDLKGSKKFAANLSRTGIARIICEELLAIDFDWAEIVGKNATAAGSRNAEHVANYNLLVAILTTLTRFSATESGWNAMTELAITEILSELIVFVEPPKEIFLKPENVKIKGTQSYLYANTVDLALHVCKQLCTKSKWKKLSLKVLVFIQTLGDVLQQLMRAEMNCAFLETASNIVKEIYVNDESINAAIDSENVLRQLRTFSSSSSSNSTNYSSSENHHKINTNSSFAAPRQLFSTLVPI</sequence>
<organism evidence="1 2">
    <name type="scientific">Caenorhabditis angaria</name>
    <dbReference type="NCBI Taxonomy" id="860376"/>
    <lineage>
        <taxon>Eukaryota</taxon>
        <taxon>Metazoa</taxon>
        <taxon>Ecdysozoa</taxon>
        <taxon>Nematoda</taxon>
        <taxon>Chromadorea</taxon>
        <taxon>Rhabditida</taxon>
        <taxon>Rhabditina</taxon>
        <taxon>Rhabditomorpha</taxon>
        <taxon>Rhabditoidea</taxon>
        <taxon>Rhabditidae</taxon>
        <taxon>Peloderinae</taxon>
        <taxon>Caenorhabditis</taxon>
    </lineage>
</organism>
<accession>A0A9P1IG02</accession>